<sequence length="290" mass="32651">MTLSQAPKANLNAPNRLAARRNLLKIIAISPLFIRAGAVFSQNSPAFDHQYTAFETLLKQHVRWLPDQKQSRVDYAGMIKQGAALQKVLAGWSAVTPAQFAAFSREQRMAFLINTYNGFTLALILARFPDLKSIKDLGSVFKSPWKAKFFTLLGEPRHLDWIEREQLRPLYNDPRVHAAVNCASIGCPALRPEACTAEKLEAQLADGMQRFMADRSRNRFNVASGKAEVSAIFKWFREDFEKGHGGFSRLEDLLAIYADQLADDAPSRAKLRSKTIDITFLDYDWTLNAA</sequence>
<evidence type="ECO:0000313" key="3">
    <source>
        <dbReference type="Proteomes" id="UP000192505"/>
    </source>
</evidence>
<evidence type="ECO:0000313" key="2">
    <source>
        <dbReference type="EMBL" id="OQW90013.1"/>
    </source>
</evidence>
<dbReference type="InterPro" id="IPR051548">
    <property type="entry name" value="Grx-like_ET"/>
</dbReference>
<dbReference type="AlphaFoldDB" id="A0A1W9KZ37"/>
<dbReference type="Proteomes" id="UP000192505">
    <property type="component" value="Unassembled WGS sequence"/>
</dbReference>
<dbReference type="GO" id="GO:0045454">
    <property type="term" value="P:cell redox homeostasis"/>
    <property type="evidence" value="ECO:0007669"/>
    <property type="project" value="TreeGrafter"/>
</dbReference>
<dbReference type="InterPro" id="IPR006869">
    <property type="entry name" value="DUF547"/>
</dbReference>
<protein>
    <submittedName>
        <fullName evidence="2">DUF547 domain-containing protein</fullName>
    </submittedName>
</protein>
<comment type="caution">
    <text evidence="2">The sequence shown here is derived from an EMBL/GenBank/DDBJ whole genome shotgun (WGS) entry which is preliminary data.</text>
</comment>
<dbReference type="PANTHER" id="PTHR34386:SF1">
    <property type="entry name" value="GLUTAREDOXIN-LIKE PROTEIN NRDH"/>
    <property type="match status" value="1"/>
</dbReference>
<organism evidence="2 3">
    <name type="scientific">Rhodoferax ferrireducens</name>
    <dbReference type="NCBI Taxonomy" id="192843"/>
    <lineage>
        <taxon>Bacteria</taxon>
        <taxon>Pseudomonadati</taxon>
        <taxon>Pseudomonadota</taxon>
        <taxon>Betaproteobacteria</taxon>
        <taxon>Burkholderiales</taxon>
        <taxon>Comamonadaceae</taxon>
        <taxon>Rhodoferax</taxon>
    </lineage>
</organism>
<accession>A0A1W9KZ37</accession>
<dbReference type="PANTHER" id="PTHR34386">
    <property type="entry name" value="GLUTAREDOXIN"/>
    <property type="match status" value="1"/>
</dbReference>
<reference evidence="2 3" key="1">
    <citation type="submission" date="2017-01" db="EMBL/GenBank/DDBJ databases">
        <title>Novel large sulfur bacteria in the metagenomes of groundwater-fed chemosynthetic microbial mats in the Lake Huron basin.</title>
        <authorList>
            <person name="Sharrar A.M."/>
            <person name="Flood B.E."/>
            <person name="Bailey J.V."/>
            <person name="Jones D.S."/>
            <person name="Biddanda B."/>
            <person name="Ruberg S.A."/>
            <person name="Marcus D.N."/>
            <person name="Dick G.J."/>
        </authorList>
    </citation>
    <scope>NUCLEOTIDE SEQUENCE [LARGE SCALE GENOMIC DNA]</scope>
    <source>
        <strain evidence="2">A7</strain>
    </source>
</reference>
<gene>
    <name evidence="2" type="ORF">BWK72_01925</name>
</gene>
<dbReference type="EMBL" id="MTEI01000001">
    <property type="protein sequence ID" value="OQW90013.1"/>
    <property type="molecule type" value="Genomic_DNA"/>
</dbReference>
<name>A0A1W9KZ37_9BURK</name>
<evidence type="ECO:0000259" key="1">
    <source>
        <dbReference type="Pfam" id="PF04784"/>
    </source>
</evidence>
<feature type="domain" description="DUF547" evidence="1">
    <location>
        <begin position="102"/>
        <end position="211"/>
    </location>
</feature>
<proteinExistence type="predicted"/>
<dbReference type="GO" id="GO:0009055">
    <property type="term" value="F:electron transfer activity"/>
    <property type="evidence" value="ECO:0007669"/>
    <property type="project" value="TreeGrafter"/>
</dbReference>
<dbReference type="Pfam" id="PF04784">
    <property type="entry name" value="DUF547"/>
    <property type="match status" value="1"/>
</dbReference>